<keyword evidence="1" id="KW-0472">Membrane</keyword>
<accession>A0A7S4W7Q0</accession>
<gene>
    <name evidence="2" type="ORF">AMON00008_LOCUS51647</name>
</gene>
<evidence type="ECO:0000256" key="1">
    <source>
        <dbReference type="SAM" id="Phobius"/>
    </source>
</evidence>
<keyword evidence="1" id="KW-1133">Transmembrane helix</keyword>
<feature type="transmembrane region" description="Helical" evidence="1">
    <location>
        <begin position="56"/>
        <end position="77"/>
    </location>
</feature>
<dbReference type="EMBL" id="HBNR01072843">
    <property type="protein sequence ID" value="CAE4648645.1"/>
    <property type="molecule type" value="Transcribed_RNA"/>
</dbReference>
<reference evidence="2" key="1">
    <citation type="submission" date="2021-01" db="EMBL/GenBank/DDBJ databases">
        <authorList>
            <person name="Corre E."/>
            <person name="Pelletier E."/>
            <person name="Niang G."/>
            <person name="Scheremetjew M."/>
            <person name="Finn R."/>
            <person name="Kale V."/>
            <person name="Holt S."/>
            <person name="Cochrane G."/>
            <person name="Meng A."/>
            <person name="Brown T."/>
            <person name="Cohen L."/>
        </authorList>
    </citation>
    <scope>NUCLEOTIDE SEQUENCE</scope>
    <source>
        <strain evidence="2">CCMP3105</strain>
    </source>
</reference>
<keyword evidence="1" id="KW-0812">Transmembrane</keyword>
<sequence length="112" mass="11897">MSKRPGEERSVRCWVANIVAALLLGEGARVLAKSELCNLSSSTSASLGLAMLPGVMMLNRMPGASVVGLVASIHGLFMSPSKAIEGYKAWPWPLVSAGCCVYLFVTRPGRLF</sequence>
<dbReference type="AlphaFoldDB" id="A0A7S4W7Q0"/>
<proteinExistence type="predicted"/>
<organism evidence="2">
    <name type="scientific">Alexandrium monilatum</name>
    <dbReference type="NCBI Taxonomy" id="311494"/>
    <lineage>
        <taxon>Eukaryota</taxon>
        <taxon>Sar</taxon>
        <taxon>Alveolata</taxon>
        <taxon>Dinophyceae</taxon>
        <taxon>Gonyaulacales</taxon>
        <taxon>Pyrocystaceae</taxon>
        <taxon>Alexandrium</taxon>
    </lineage>
</organism>
<evidence type="ECO:0000313" key="2">
    <source>
        <dbReference type="EMBL" id="CAE4648645.1"/>
    </source>
</evidence>
<name>A0A7S4W7Q0_9DINO</name>
<protein>
    <submittedName>
        <fullName evidence="2">Uncharacterized protein</fullName>
    </submittedName>
</protein>